<dbReference type="Gene3D" id="2.20.25.420">
    <property type="entry name" value="ZPR1, zinc finger domain"/>
    <property type="match status" value="2"/>
</dbReference>
<dbReference type="GO" id="GO:0015030">
    <property type="term" value="C:Cajal body"/>
    <property type="evidence" value="ECO:0007669"/>
    <property type="project" value="UniProtKB-SubCell"/>
</dbReference>
<evidence type="ECO:0000256" key="17">
    <source>
        <dbReference type="ARBA" id="ARBA00034695"/>
    </source>
</evidence>
<evidence type="ECO:0000256" key="11">
    <source>
        <dbReference type="ARBA" id="ARBA00022771"/>
    </source>
</evidence>
<dbReference type="AlphaFoldDB" id="A0AAW2I976"/>
<dbReference type="EMBL" id="JARGDH010000001">
    <property type="protein sequence ID" value="KAL0278922.1"/>
    <property type="molecule type" value="Genomic_DNA"/>
</dbReference>
<dbReference type="GO" id="GO:0008270">
    <property type="term" value="F:zinc ion binding"/>
    <property type="evidence" value="ECO:0007669"/>
    <property type="project" value="UniProtKB-KW"/>
</dbReference>
<comment type="similarity">
    <text evidence="6">Belongs to the ZPR1 family.</text>
</comment>
<name>A0AAW2I976_9NEOP</name>
<dbReference type="PANTHER" id="PTHR10876">
    <property type="entry name" value="ZINC FINGER PROTEIN ZPR1"/>
    <property type="match status" value="1"/>
</dbReference>
<evidence type="ECO:0000256" key="3">
    <source>
        <dbReference type="ARBA" id="ARBA00004556"/>
    </source>
</evidence>
<evidence type="ECO:0000256" key="16">
    <source>
        <dbReference type="ARBA" id="ARBA00023273"/>
    </source>
</evidence>
<evidence type="ECO:0000256" key="13">
    <source>
        <dbReference type="ARBA" id="ARBA00022833"/>
    </source>
</evidence>
<evidence type="ECO:0000256" key="6">
    <source>
        <dbReference type="ARBA" id="ARBA00008354"/>
    </source>
</evidence>
<dbReference type="FunFam" id="2.20.25.420:FF:000001">
    <property type="entry name" value="Zinc finger protein ZPR1"/>
    <property type="match status" value="1"/>
</dbReference>
<evidence type="ECO:0000313" key="22">
    <source>
        <dbReference type="EMBL" id="KAL0278922.1"/>
    </source>
</evidence>
<dbReference type="GO" id="GO:0031369">
    <property type="term" value="F:translation initiation factor binding"/>
    <property type="evidence" value="ECO:0007669"/>
    <property type="project" value="UniProtKB-ARBA"/>
</dbReference>
<dbReference type="SMART" id="SM00709">
    <property type="entry name" value="Zpr1"/>
    <property type="match status" value="2"/>
</dbReference>
<feature type="domain" description="Zinc finger ZPR1-type" evidence="21">
    <location>
        <begin position="31"/>
        <end position="189"/>
    </location>
</feature>
<dbReference type="GO" id="GO:0010628">
    <property type="term" value="P:positive regulation of gene expression"/>
    <property type="evidence" value="ECO:0007669"/>
    <property type="project" value="UniProtKB-ARBA"/>
</dbReference>
<dbReference type="PANTHER" id="PTHR10876:SF0">
    <property type="entry name" value="ZINC FINGER PROTEIN ZPR1"/>
    <property type="match status" value="1"/>
</dbReference>
<keyword evidence="14" id="KW-0508">mRNA splicing</keyword>
<evidence type="ECO:0000256" key="12">
    <source>
        <dbReference type="ARBA" id="ARBA00022782"/>
    </source>
</evidence>
<reference evidence="22" key="1">
    <citation type="journal article" date="2024" name="Gigascience">
        <title>Chromosome-level genome of the poultry shaft louse Menopon gallinae provides insight into the host-switching and adaptive evolution of parasitic lice.</title>
        <authorList>
            <person name="Xu Y."/>
            <person name="Ma L."/>
            <person name="Liu S."/>
            <person name="Liang Y."/>
            <person name="Liu Q."/>
            <person name="He Z."/>
            <person name="Tian L."/>
            <person name="Duan Y."/>
            <person name="Cai W."/>
            <person name="Li H."/>
            <person name="Song F."/>
        </authorList>
    </citation>
    <scope>NUCLEOTIDE SEQUENCE</scope>
    <source>
        <strain evidence="22">Cailab_2023a</strain>
    </source>
</reference>
<keyword evidence="7" id="KW-0963">Cytoplasm</keyword>
<evidence type="ECO:0000256" key="19">
    <source>
        <dbReference type="ARBA" id="ARBA00079252"/>
    </source>
</evidence>
<proteinExistence type="inferred from homology"/>
<keyword evidence="15" id="KW-0539">Nucleus</keyword>
<keyword evidence="8" id="KW-0507">mRNA processing</keyword>
<dbReference type="GO" id="GO:0008380">
    <property type="term" value="P:RNA splicing"/>
    <property type="evidence" value="ECO:0007669"/>
    <property type="project" value="UniProtKB-KW"/>
</dbReference>
<dbReference type="InterPro" id="IPR042451">
    <property type="entry name" value="ZPR1_A/B_dom"/>
</dbReference>
<evidence type="ECO:0000256" key="1">
    <source>
        <dbReference type="ARBA" id="ARBA00004408"/>
    </source>
</evidence>
<dbReference type="InterPro" id="IPR042452">
    <property type="entry name" value="ZPR1_Znf1/2"/>
</dbReference>
<comment type="caution">
    <text evidence="22">The sequence shown here is derived from an EMBL/GenBank/DDBJ whole genome shotgun (WGS) entry which is preliminary data.</text>
</comment>
<evidence type="ECO:0000256" key="8">
    <source>
        <dbReference type="ARBA" id="ARBA00022664"/>
    </source>
</evidence>
<evidence type="ECO:0000256" key="7">
    <source>
        <dbReference type="ARBA" id="ARBA00022490"/>
    </source>
</evidence>
<dbReference type="Gene3D" id="2.60.120.1040">
    <property type="entry name" value="ZPR1, A/B domain"/>
    <property type="match status" value="2"/>
</dbReference>
<protein>
    <recommendedName>
        <fullName evidence="18">Zinc finger protein ZPR1</fullName>
    </recommendedName>
    <alternativeName>
        <fullName evidence="19">Zinc finger protein 259</fullName>
    </alternativeName>
</protein>
<dbReference type="GO" id="GO:0006397">
    <property type="term" value="P:mRNA processing"/>
    <property type="evidence" value="ECO:0007669"/>
    <property type="project" value="UniProtKB-KW"/>
</dbReference>
<dbReference type="InterPro" id="IPR004457">
    <property type="entry name" value="Znf_ZPR1"/>
</dbReference>
<evidence type="ECO:0000256" key="4">
    <source>
        <dbReference type="ARBA" id="ARBA00004604"/>
    </source>
</evidence>
<organism evidence="22">
    <name type="scientific">Menopon gallinae</name>
    <name type="common">poultry shaft louse</name>
    <dbReference type="NCBI Taxonomy" id="328185"/>
    <lineage>
        <taxon>Eukaryota</taxon>
        <taxon>Metazoa</taxon>
        <taxon>Ecdysozoa</taxon>
        <taxon>Arthropoda</taxon>
        <taxon>Hexapoda</taxon>
        <taxon>Insecta</taxon>
        <taxon>Pterygota</taxon>
        <taxon>Neoptera</taxon>
        <taxon>Paraneoptera</taxon>
        <taxon>Psocodea</taxon>
        <taxon>Troctomorpha</taxon>
        <taxon>Phthiraptera</taxon>
        <taxon>Amblycera</taxon>
        <taxon>Menoponidae</taxon>
        <taxon>Menopon</taxon>
    </lineage>
</organism>
<evidence type="ECO:0000256" key="20">
    <source>
        <dbReference type="SAM" id="MobiDB-lite"/>
    </source>
</evidence>
<evidence type="ECO:0000256" key="9">
    <source>
        <dbReference type="ARBA" id="ARBA00022723"/>
    </source>
</evidence>
<dbReference type="InterPro" id="IPR056180">
    <property type="entry name" value="ZPR1_jr_dom"/>
</dbReference>
<dbReference type="GO" id="GO:0097504">
    <property type="term" value="C:Gemini of Cajal bodies"/>
    <property type="evidence" value="ECO:0007669"/>
    <property type="project" value="UniProtKB-SubCell"/>
</dbReference>
<dbReference type="GO" id="GO:0061564">
    <property type="term" value="P:axon development"/>
    <property type="evidence" value="ECO:0007669"/>
    <property type="project" value="UniProtKB-ARBA"/>
</dbReference>
<evidence type="ECO:0000256" key="15">
    <source>
        <dbReference type="ARBA" id="ARBA00023242"/>
    </source>
</evidence>
<evidence type="ECO:0000256" key="5">
    <source>
        <dbReference type="ARBA" id="ARBA00004624"/>
    </source>
</evidence>
<evidence type="ECO:0000256" key="2">
    <source>
        <dbReference type="ARBA" id="ARBA00004489"/>
    </source>
</evidence>
<dbReference type="GO" id="GO:0042307">
    <property type="term" value="P:positive regulation of protein import into nucleus"/>
    <property type="evidence" value="ECO:0007669"/>
    <property type="project" value="UniProtKB-ARBA"/>
</dbReference>
<evidence type="ECO:0000256" key="14">
    <source>
        <dbReference type="ARBA" id="ARBA00023187"/>
    </source>
</evidence>
<comment type="subcellular location">
    <subcellularLocation>
        <location evidence="2">Cell projection</location>
        <location evidence="2">Axon</location>
    </subcellularLocation>
    <subcellularLocation>
        <location evidence="5">Cell projection</location>
        <location evidence="5">Growth cone</location>
    </subcellularLocation>
    <subcellularLocation>
        <location evidence="3">Cytoplasm</location>
        <location evidence="3">Perinuclear region</location>
    </subcellularLocation>
    <subcellularLocation>
        <location evidence="1">Nucleus</location>
        <location evidence="1">Cajal body</location>
    </subcellularLocation>
    <subcellularLocation>
        <location evidence="17">Nucleus</location>
        <location evidence="17">Gem</location>
    </subcellularLocation>
    <subcellularLocation>
        <location evidence="4">Nucleus</location>
        <location evidence="4">Nucleolus</location>
    </subcellularLocation>
</comment>
<dbReference type="NCBIfam" id="TIGR00310">
    <property type="entry name" value="ZPR1_znf"/>
    <property type="match status" value="2"/>
</dbReference>
<dbReference type="GO" id="GO:0005730">
    <property type="term" value="C:nucleolus"/>
    <property type="evidence" value="ECO:0007669"/>
    <property type="project" value="UniProtKB-SubCell"/>
</dbReference>
<evidence type="ECO:0000259" key="21">
    <source>
        <dbReference type="SMART" id="SM00709"/>
    </source>
</evidence>
<dbReference type="FunFam" id="2.60.120.1040:FF:000002">
    <property type="entry name" value="zinc finger protein ZPR1"/>
    <property type="match status" value="1"/>
</dbReference>
<feature type="domain" description="Zinc finger ZPR1-type" evidence="21">
    <location>
        <begin position="246"/>
        <end position="405"/>
    </location>
</feature>
<dbReference type="Pfam" id="PF03367">
    <property type="entry name" value="Zn_ribbon_ZPR1"/>
    <property type="match status" value="2"/>
</dbReference>
<dbReference type="FunFam" id="2.60.120.1040:FF:000001">
    <property type="entry name" value="Zinc finger protein ZPR1"/>
    <property type="match status" value="1"/>
</dbReference>
<dbReference type="FunFam" id="2.20.25.420:FF:000003">
    <property type="entry name" value="zinc finger protein ZPR1"/>
    <property type="match status" value="1"/>
</dbReference>
<dbReference type="GO" id="GO:0006260">
    <property type="term" value="P:DNA replication"/>
    <property type="evidence" value="ECO:0007669"/>
    <property type="project" value="UniProtKB-ARBA"/>
</dbReference>
<dbReference type="Pfam" id="PF22794">
    <property type="entry name" value="jr-ZPR1"/>
    <property type="match status" value="2"/>
</dbReference>
<evidence type="ECO:0000256" key="18">
    <source>
        <dbReference type="ARBA" id="ARBA00074960"/>
    </source>
</evidence>
<gene>
    <name evidence="22" type="ORF">PYX00_000598</name>
</gene>
<keyword evidence="13" id="KW-0862">Zinc</keyword>
<feature type="region of interest" description="Disordered" evidence="20">
    <location>
        <begin position="1"/>
        <end position="24"/>
    </location>
</feature>
<keyword evidence="9" id="KW-0479">Metal-binding</keyword>
<dbReference type="InterPro" id="IPR040141">
    <property type="entry name" value="ZPR1"/>
</dbReference>
<evidence type="ECO:0000256" key="10">
    <source>
        <dbReference type="ARBA" id="ARBA00022737"/>
    </source>
</evidence>
<keyword evidence="10" id="KW-0677">Repeat</keyword>
<dbReference type="GO" id="GO:0030426">
    <property type="term" value="C:growth cone"/>
    <property type="evidence" value="ECO:0007669"/>
    <property type="project" value="UniProtKB-SubCell"/>
</dbReference>
<accession>A0AAW2I976</accession>
<keyword evidence="11" id="KW-0863">Zinc-finger</keyword>
<keyword evidence="12" id="KW-0221">Differentiation</keyword>
<dbReference type="GO" id="GO:0048471">
    <property type="term" value="C:perinuclear region of cytoplasm"/>
    <property type="evidence" value="ECO:0007669"/>
    <property type="project" value="UniProtKB-SubCell"/>
</dbReference>
<sequence>MNEVGGSAETKPIFRPLNADDPDPESTKIESLCISCGKNGITQILLTKIPFYKEVVLMSFECEECGYRNNEIQPGGQIEEKGVRITLRVTSSADLNRQVCKSDYTSVKIPEVDFEIPSQSQKGEITTVEGIIGRSIEGLEALQPERRKQDPKNAEKIDQFLGRLRSLKSGEEPFTLVLEDISGNSFVSNPNAPMKDAAVTTVNFVRSKEQNHVLGIYETEEISSEPIAPEDFAYENIIQEVMQFQTNCSNCRSVCQTNMKLTNIPYFKEVVIMATNCEVCGHRSNEVKSGGGIEPKGLRIELKIIDRDDFSRDILKSETCSLQIPEIELEIGPAVLGGRFTTVEGLLVTAKEQLYESQTMFHDSQDPETKRRLVEFMDKFDLLLKLEKRFTLILDDPAGNSYVQSFSEPEPDDRLTFTKYERTFEQNEELGLNDIKTENYEEN</sequence>
<keyword evidence="16" id="KW-0966">Cell projection</keyword>